<dbReference type="SMART" id="SM00479">
    <property type="entry name" value="EXOIII"/>
    <property type="match status" value="1"/>
</dbReference>
<feature type="domain" description="Exonuclease" evidence="1">
    <location>
        <begin position="4"/>
        <end position="161"/>
    </location>
</feature>
<keyword evidence="3" id="KW-1185">Reference proteome</keyword>
<keyword evidence="2" id="KW-0269">Exonuclease</keyword>
<gene>
    <name evidence="2" type="ORF">GCM10011386_13910</name>
</gene>
<protein>
    <submittedName>
        <fullName evidence="2">Exonuclease</fullName>
    </submittedName>
</protein>
<keyword evidence="2" id="KW-0540">Nuclease</keyword>
<keyword evidence="2" id="KW-0378">Hydrolase</keyword>
<name>A0ABQ1LG49_9SPHI</name>
<evidence type="ECO:0000313" key="2">
    <source>
        <dbReference type="EMBL" id="GGC23231.1"/>
    </source>
</evidence>
<accession>A0ABQ1LG49</accession>
<evidence type="ECO:0000259" key="1">
    <source>
        <dbReference type="SMART" id="SM00479"/>
    </source>
</evidence>
<dbReference type="Pfam" id="PF00929">
    <property type="entry name" value="RNase_T"/>
    <property type="match status" value="1"/>
</dbReference>
<reference evidence="3" key="1">
    <citation type="journal article" date="2019" name="Int. J. Syst. Evol. Microbiol.">
        <title>The Global Catalogue of Microorganisms (GCM) 10K type strain sequencing project: providing services to taxonomists for standard genome sequencing and annotation.</title>
        <authorList>
            <consortium name="The Broad Institute Genomics Platform"/>
            <consortium name="The Broad Institute Genome Sequencing Center for Infectious Disease"/>
            <person name="Wu L."/>
            <person name="Ma J."/>
        </authorList>
    </citation>
    <scope>NUCLEOTIDE SEQUENCE [LARGE SCALE GENOMIC DNA]</scope>
    <source>
        <strain evidence="3">CGMCC 1.15342</strain>
    </source>
</reference>
<proteinExistence type="predicted"/>
<organism evidence="2 3">
    <name type="scientific">Parapedobacter defluvii</name>
    <dbReference type="NCBI Taxonomy" id="2045106"/>
    <lineage>
        <taxon>Bacteria</taxon>
        <taxon>Pseudomonadati</taxon>
        <taxon>Bacteroidota</taxon>
        <taxon>Sphingobacteriia</taxon>
        <taxon>Sphingobacteriales</taxon>
        <taxon>Sphingobacteriaceae</taxon>
        <taxon>Parapedobacter</taxon>
    </lineage>
</organism>
<comment type="caution">
    <text evidence="2">The sequence shown here is derived from an EMBL/GenBank/DDBJ whole genome shotgun (WGS) entry which is preliminary data.</text>
</comment>
<dbReference type="InterPro" id="IPR013520">
    <property type="entry name" value="Ribonucl_H"/>
</dbReference>
<evidence type="ECO:0000313" key="3">
    <source>
        <dbReference type="Proteomes" id="UP000597338"/>
    </source>
</evidence>
<dbReference type="RefSeq" id="WP_188748921.1">
    <property type="nucleotide sequence ID" value="NZ_BMIK01000003.1"/>
</dbReference>
<dbReference type="GO" id="GO:0004527">
    <property type="term" value="F:exonuclease activity"/>
    <property type="evidence" value="ECO:0007669"/>
    <property type="project" value="UniProtKB-KW"/>
</dbReference>
<dbReference type="Gene3D" id="3.30.420.10">
    <property type="entry name" value="Ribonuclease H-like superfamily/Ribonuclease H"/>
    <property type="match status" value="1"/>
</dbReference>
<sequence>MLNSYTAIDFETAQGKRWSICQVGLVRVENQIIKEQLSILVQPPDNYYWNNFIDIHGINPEQTADAPTFDKIWHQIEPFIKNQNVVAHNGFAFDFHCLKQTLDFYEISTPEFTGHCTYKIYGDNLASLCRQYKIHLNHHDALSDAKACAELFLIHLKENNEYGA</sequence>
<dbReference type="InterPro" id="IPR036397">
    <property type="entry name" value="RNaseH_sf"/>
</dbReference>
<dbReference type="InterPro" id="IPR012337">
    <property type="entry name" value="RNaseH-like_sf"/>
</dbReference>
<dbReference type="EMBL" id="BMIK01000003">
    <property type="protein sequence ID" value="GGC23231.1"/>
    <property type="molecule type" value="Genomic_DNA"/>
</dbReference>
<dbReference type="PANTHER" id="PTHR30231:SF42">
    <property type="entry name" value="EXONUCLEASE"/>
    <property type="match status" value="1"/>
</dbReference>
<dbReference type="PANTHER" id="PTHR30231">
    <property type="entry name" value="DNA POLYMERASE III SUBUNIT EPSILON"/>
    <property type="match status" value="1"/>
</dbReference>
<dbReference type="SUPFAM" id="SSF53098">
    <property type="entry name" value="Ribonuclease H-like"/>
    <property type="match status" value="1"/>
</dbReference>
<dbReference type="Proteomes" id="UP000597338">
    <property type="component" value="Unassembled WGS sequence"/>
</dbReference>